<gene>
    <name evidence="2" type="ORF">C487_19733</name>
</gene>
<dbReference type="Proteomes" id="UP000011618">
    <property type="component" value="Unassembled WGS sequence"/>
</dbReference>
<evidence type="ECO:0000259" key="1">
    <source>
        <dbReference type="Pfam" id="PF02627"/>
    </source>
</evidence>
<sequence>MPTDDTTDPFAGLFADPPAEPEFLTKLRTHDSNFADHVAALARNAGTDGALSVQTKTLITLALDAADGNASGVEDLAAVARSQGVSEKELAETVKVIANQGGLGTLATAAHALEE</sequence>
<dbReference type="PATRIC" id="fig|1227495.3.peg.3940"/>
<evidence type="ECO:0000313" key="3">
    <source>
        <dbReference type="Proteomes" id="UP000011618"/>
    </source>
</evidence>
<evidence type="ECO:0000313" key="2">
    <source>
        <dbReference type="EMBL" id="ELY72078.1"/>
    </source>
</evidence>
<dbReference type="SUPFAM" id="SSF69118">
    <property type="entry name" value="AhpD-like"/>
    <property type="match status" value="1"/>
</dbReference>
<feature type="domain" description="Carboxymuconolactone decarboxylase-like" evidence="1">
    <location>
        <begin position="34"/>
        <end position="115"/>
    </location>
</feature>
<accession>L9YGN0</accession>
<dbReference type="InterPro" id="IPR003779">
    <property type="entry name" value="CMD-like"/>
</dbReference>
<dbReference type="GO" id="GO:0051920">
    <property type="term" value="F:peroxiredoxin activity"/>
    <property type="evidence" value="ECO:0007669"/>
    <property type="project" value="InterPro"/>
</dbReference>
<comment type="caution">
    <text evidence="2">The sequence shown here is derived from an EMBL/GenBank/DDBJ whole genome shotgun (WGS) entry which is preliminary data.</text>
</comment>
<name>L9YGN0_9EURY</name>
<reference evidence="2 3" key="1">
    <citation type="journal article" date="2014" name="PLoS Genet.">
        <title>Phylogenetically driven sequencing of extremely halophilic archaea reveals strategies for static and dynamic osmo-response.</title>
        <authorList>
            <person name="Becker E.A."/>
            <person name="Seitzer P.M."/>
            <person name="Tritt A."/>
            <person name="Larsen D."/>
            <person name="Krusor M."/>
            <person name="Yao A.I."/>
            <person name="Wu D."/>
            <person name="Madern D."/>
            <person name="Eisen J.A."/>
            <person name="Darling A.E."/>
            <person name="Facciotti M.T."/>
        </authorList>
    </citation>
    <scope>NUCLEOTIDE SEQUENCE [LARGE SCALE GENOMIC DNA]</scope>
    <source>
        <strain evidence="2 3">DSM 3751</strain>
    </source>
</reference>
<dbReference type="OrthoDB" id="350325at2157"/>
<dbReference type="Gene3D" id="1.20.1290.10">
    <property type="entry name" value="AhpD-like"/>
    <property type="match status" value="1"/>
</dbReference>
<protein>
    <submittedName>
        <fullName evidence="2">Carboxymuconolactone decarboxylase</fullName>
    </submittedName>
</protein>
<dbReference type="RefSeq" id="WP_006187479.1">
    <property type="nucleotide sequence ID" value="NZ_AOII01000113.1"/>
</dbReference>
<dbReference type="eggNOG" id="arCOG02151">
    <property type="taxonomic scope" value="Archaea"/>
</dbReference>
<dbReference type="Pfam" id="PF02627">
    <property type="entry name" value="CMD"/>
    <property type="match status" value="1"/>
</dbReference>
<proteinExistence type="predicted"/>
<organism evidence="2 3">
    <name type="scientific">Natrinema pallidum DSM 3751</name>
    <dbReference type="NCBI Taxonomy" id="1227495"/>
    <lineage>
        <taxon>Archaea</taxon>
        <taxon>Methanobacteriati</taxon>
        <taxon>Methanobacteriota</taxon>
        <taxon>Stenosarchaea group</taxon>
        <taxon>Halobacteria</taxon>
        <taxon>Halobacteriales</taxon>
        <taxon>Natrialbaceae</taxon>
        <taxon>Natrinema</taxon>
    </lineage>
</organism>
<dbReference type="EMBL" id="AOII01000113">
    <property type="protein sequence ID" value="ELY72078.1"/>
    <property type="molecule type" value="Genomic_DNA"/>
</dbReference>
<dbReference type="InterPro" id="IPR029032">
    <property type="entry name" value="AhpD-like"/>
</dbReference>
<dbReference type="AlphaFoldDB" id="L9YGN0"/>